<feature type="transmembrane region" description="Helical" evidence="6">
    <location>
        <begin position="144"/>
        <end position="166"/>
    </location>
</feature>
<comment type="subcellular location">
    <subcellularLocation>
        <location evidence="1">Membrane</location>
        <topology evidence="1">Multi-pass membrane protein</topology>
    </subcellularLocation>
</comment>
<feature type="transmembrane region" description="Helical" evidence="6">
    <location>
        <begin position="103"/>
        <end position="124"/>
    </location>
</feature>
<name>A0A6J7ET93_9ZZZZ</name>
<comment type="similarity">
    <text evidence="2">Belongs to the oxidase-dependent Fe transporter (OFeT) (TC 9.A.10.1) family.</text>
</comment>
<evidence type="ECO:0000256" key="4">
    <source>
        <dbReference type="ARBA" id="ARBA00022989"/>
    </source>
</evidence>
<keyword evidence="3 6" id="KW-0812">Transmembrane</keyword>
<proteinExistence type="inferred from homology"/>
<dbReference type="PANTHER" id="PTHR31632:SF2">
    <property type="entry name" value="PLASMA MEMBRANE IRON PERMEASE"/>
    <property type="match status" value="1"/>
</dbReference>
<organism evidence="7">
    <name type="scientific">freshwater metagenome</name>
    <dbReference type="NCBI Taxonomy" id="449393"/>
    <lineage>
        <taxon>unclassified sequences</taxon>
        <taxon>metagenomes</taxon>
        <taxon>ecological metagenomes</taxon>
    </lineage>
</organism>
<protein>
    <submittedName>
        <fullName evidence="7">Unannotated protein</fullName>
    </submittedName>
</protein>
<evidence type="ECO:0000256" key="6">
    <source>
        <dbReference type="SAM" id="Phobius"/>
    </source>
</evidence>
<keyword evidence="5 6" id="KW-0472">Membrane</keyword>
<evidence type="ECO:0000256" key="1">
    <source>
        <dbReference type="ARBA" id="ARBA00004141"/>
    </source>
</evidence>
<dbReference type="NCBIfam" id="NF041756">
    <property type="entry name" value="EfeU"/>
    <property type="match status" value="1"/>
</dbReference>
<dbReference type="Pfam" id="PF03239">
    <property type="entry name" value="FTR1"/>
    <property type="match status" value="1"/>
</dbReference>
<dbReference type="InterPro" id="IPR004923">
    <property type="entry name" value="FTR1/Fip1/EfeU"/>
</dbReference>
<dbReference type="AlphaFoldDB" id="A0A6J7ET93"/>
<evidence type="ECO:0000256" key="5">
    <source>
        <dbReference type="ARBA" id="ARBA00023136"/>
    </source>
</evidence>
<feature type="transmembrane region" description="Helical" evidence="6">
    <location>
        <begin position="37"/>
        <end position="58"/>
    </location>
</feature>
<feature type="transmembrane region" description="Helical" evidence="6">
    <location>
        <begin position="243"/>
        <end position="261"/>
    </location>
</feature>
<dbReference type="EMBL" id="CAFBLZ010000026">
    <property type="protein sequence ID" value="CAB4884315.1"/>
    <property type="molecule type" value="Genomic_DNA"/>
</dbReference>
<feature type="transmembrane region" description="Helical" evidence="6">
    <location>
        <begin position="70"/>
        <end position="91"/>
    </location>
</feature>
<evidence type="ECO:0000256" key="2">
    <source>
        <dbReference type="ARBA" id="ARBA00008333"/>
    </source>
</evidence>
<dbReference type="PANTHER" id="PTHR31632">
    <property type="entry name" value="IRON TRANSPORTER FTH1"/>
    <property type="match status" value="1"/>
</dbReference>
<accession>A0A6J7ET93</accession>
<keyword evidence="4 6" id="KW-1133">Transmembrane helix</keyword>
<evidence type="ECO:0000256" key="3">
    <source>
        <dbReference type="ARBA" id="ARBA00022692"/>
    </source>
</evidence>
<dbReference type="GO" id="GO:0033573">
    <property type="term" value="C:high-affinity iron permease complex"/>
    <property type="evidence" value="ECO:0007669"/>
    <property type="project" value="InterPro"/>
</dbReference>
<evidence type="ECO:0000313" key="7">
    <source>
        <dbReference type="EMBL" id="CAB4884315.1"/>
    </source>
</evidence>
<reference evidence="7" key="1">
    <citation type="submission" date="2020-05" db="EMBL/GenBank/DDBJ databases">
        <authorList>
            <person name="Chiriac C."/>
            <person name="Salcher M."/>
            <person name="Ghai R."/>
            <person name="Kavagutti S V."/>
        </authorList>
    </citation>
    <scope>NUCLEOTIDE SEQUENCE</scope>
</reference>
<feature type="transmembrane region" description="Helical" evidence="6">
    <location>
        <begin position="178"/>
        <end position="198"/>
    </location>
</feature>
<sequence length="271" mass="28903">MLANFLIGLREGLEAALVVGILIAYLKKIGQGDRTRIIWAGVFTAIAVSIAFGSFFTISSFELEGNAEPFVSGTLSVIAGGLITWMILWLAKKARFLKQELEGAMDRAIATGAGSLFALAFFSVGREGLETAIFIWNGALASSGATTVVLGTFLGLGVSVVLGWLLYLGSLKINLGKFFRYSGIALVFVAAGMFSYAVHEFQEIDLLPGDSSKLYDISGFISADGLVGSILKGGLNYTPTPSVLQSIVWLAYVLPVGYSFFKKPKKVLVNS</sequence>
<gene>
    <name evidence="7" type="ORF">UFOPK3482_00447</name>
</gene>
<dbReference type="GO" id="GO:0015093">
    <property type="term" value="F:ferrous iron transmembrane transporter activity"/>
    <property type="evidence" value="ECO:0007669"/>
    <property type="project" value="TreeGrafter"/>
</dbReference>